<protein>
    <submittedName>
        <fullName evidence="1">Uncharacterized protein</fullName>
    </submittedName>
</protein>
<dbReference type="Proteomes" id="UP001177260">
    <property type="component" value="Unassembled WGS sequence"/>
</dbReference>
<keyword evidence="2" id="KW-1185">Reference proteome</keyword>
<accession>A0ACC3BHP6</accession>
<evidence type="ECO:0000313" key="1">
    <source>
        <dbReference type="EMBL" id="KAK1150276.1"/>
    </source>
</evidence>
<name>A0ACC3BHP6_9EURO</name>
<evidence type="ECO:0000313" key="2">
    <source>
        <dbReference type="Proteomes" id="UP001177260"/>
    </source>
</evidence>
<proteinExistence type="predicted"/>
<organism evidence="1 2">
    <name type="scientific">Aspergillus melleus</name>
    <dbReference type="NCBI Taxonomy" id="138277"/>
    <lineage>
        <taxon>Eukaryota</taxon>
        <taxon>Fungi</taxon>
        <taxon>Dikarya</taxon>
        <taxon>Ascomycota</taxon>
        <taxon>Pezizomycotina</taxon>
        <taxon>Eurotiomycetes</taxon>
        <taxon>Eurotiomycetidae</taxon>
        <taxon>Eurotiales</taxon>
        <taxon>Aspergillaceae</taxon>
        <taxon>Aspergillus</taxon>
        <taxon>Aspergillus subgen. Circumdati</taxon>
    </lineage>
</organism>
<sequence length="588" mass="64903">MRSTDGLVMQDDLDQSKGIVHDGPGQKQGDSLSAGDTDGSGHASEKSSTASDIPFSTAEKSAIATQDIPSEADPNAIDVNKEFYDHLFDSDSVLRELDAVFASRKRSGEDAFLGEFDIWAQPVKKRSVDPTTNEQCTTPDETPSLSSADSIARLEQGDSYPHTPAGTETAKSPGPFFESLDTLFEDPNFEIPLDNPDNFPFDLESPSLFDQPVAEEQPAVHSTNHPNTDLNIDDTIPEPVEKVDVAPGPAQACLSDLTKERFSLDPQDIIASTTREVLQRIYQEPQYTSPYPAYGGPLGYFPSAPNVHVRCIEVGDDRTNYRLSSLKDKIQHLTWERNKYRNAWYEWTTLDQRTGKTKEQLLREENATLRRVSSQHQNRADQYKKEIVEWKNQMRQLGITHNNLLYEIHVQRQMPAVTPIPAGYKPPTTRGPPPVTPSVPRPLGLVPHAASTPDATAARGHHQQTQPSCATATLASRPVPRESRPPPVTIDLTEDTTEQSPAAPPEPSPEQQRRRIEMLQSLRNKKYGWLNETDPAGYSGAQRPDGATPVSITHRDHPPNAEAAGLANSGDTTDDELARAMEEELAQA</sequence>
<dbReference type="EMBL" id="JAOPJF010000001">
    <property type="protein sequence ID" value="KAK1150276.1"/>
    <property type="molecule type" value="Genomic_DNA"/>
</dbReference>
<reference evidence="1 2" key="1">
    <citation type="journal article" date="2023" name="ACS Omega">
        <title>Identification of the Neoaspergillic Acid Biosynthesis Gene Cluster by Establishing an In Vitro CRISPR-Ribonucleoprotein Genetic System in Aspergillus melleus.</title>
        <authorList>
            <person name="Yuan B."/>
            <person name="Grau M.F."/>
            <person name="Murata R.M."/>
            <person name="Torok T."/>
            <person name="Venkateswaran K."/>
            <person name="Stajich J.E."/>
            <person name="Wang C.C.C."/>
        </authorList>
    </citation>
    <scope>NUCLEOTIDE SEQUENCE [LARGE SCALE GENOMIC DNA]</scope>
    <source>
        <strain evidence="1 2">IMV 1140</strain>
    </source>
</reference>
<gene>
    <name evidence="1" type="ORF">N8T08_000178</name>
</gene>
<comment type="caution">
    <text evidence="1">The sequence shown here is derived from an EMBL/GenBank/DDBJ whole genome shotgun (WGS) entry which is preliminary data.</text>
</comment>